<accession>A0ABV2TM40</accession>
<gene>
    <name evidence="3" type="ORF">ABXR19_12390</name>
</gene>
<keyword evidence="4" id="KW-1185">Reference proteome</keyword>
<organism evidence="3 4">
    <name type="scientific">Uliginosibacterium flavum</name>
    <dbReference type="NCBI Taxonomy" id="1396831"/>
    <lineage>
        <taxon>Bacteria</taxon>
        <taxon>Pseudomonadati</taxon>
        <taxon>Pseudomonadota</taxon>
        <taxon>Betaproteobacteria</taxon>
        <taxon>Rhodocyclales</taxon>
        <taxon>Zoogloeaceae</taxon>
        <taxon>Uliginosibacterium</taxon>
    </lineage>
</organism>
<dbReference type="EMBL" id="JBEWZI010000012">
    <property type="protein sequence ID" value="MET7014993.1"/>
    <property type="molecule type" value="Genomic_DNA"/>
</dbReference>
<dbReference type="RefSeq" id="WP_354601456.1">
    <property type="nucleotide sequence ID" value="NZ_JBEWZI010000012.1"/>
</dbReference>
<reference evidence="3 4" key="1">
    <citation type="submission" date="2024-07" db="EMBL/GenBank/DDBJ databases">
        <title>Uliginosibacterium flavum JJ3220;KACC:17644.</title>
        <authorList>
            <person name="Kim M.K."/>
        </authorList>
    </citation>
    <scope>NUCLEOTIDE SEQUENCE [LARGE SCALE GENOMIC DNA]</scope>
    <source>
        <strain evidence="3 4">KACC:17644</strain>
    </source>
</reference>
<feature type="region of interest" description="Disordered" evidence="1">
    <location>
        <begin position="29"/>
        <end position="51"/>
    </location>
</feature>
<feature type="signal peptide" evidence="2">
    <location>
        <begin position="1"/>
        <end position="19"/>
    </location>
</feature>
<keyword evidence="2" id="KW-0732">Signal</keyword>
<proteinExistence type="predicted"/>
<protein>
    <recommendedName>
        <fullName evidence="5">Carboxypeptidase regulatory-like domain-containing protein</fullName>
    </recommendedName>
</protein>
<evidence type="ECO:0000313" key="3">
    <source>
        <dbReference type="EMBL" id="MET7014993.1"/>
    </source>
</evidence>
<sequence length="785" mass="82097">MNKSLSLLAMSLAAAGFLALQGCGGGGSGGGSSTSGSSGSSSSSSSSSSGGVATQLQIEGVAATGAAIRGKVSLRDASDKAYDCGTTAADGIYKCILPLSSTAPFVVTISDSSNPDAQPLVSVSADQPEPGKAMTVNINPLTDAIARTLVAGKVNDLNNMAVVKSKVTKQAISDIVDVMSVVLGNLAQAAGLTGFNPITTPMKTDGSGLDKVLDLTQVQVIVDEAGKVSAVITTQIKGKNYTITITPATDGSKPSTDGSDVLPPVTVIKEDSTSSLAAESKAIGAILSKCLANAVPRSSAASCKDFAAQADGSYLNDGKSFSVQYAAMLDTADTAANYNNGTVIATQTLYVDPKETLNGVALPERVGVRFQVSVPNADGSAVTRSFVETLTYVGGKWKLLGNQFKYRVTANASVEHNRNANIAESRSLSSGIRFYISNKDVVGANLKAVRITGAGLPDKGLVYVPDPSGSATTFLINNNWGEVSSLLMNKAVPTNAWASGNLYRLAMTSVGVDGSRQGTWWGGYTWTEAQYAAAATDTTKGFISSTIGYATVETKTATGSTAVPATYVYRRTARTEVDLSLFEAMPCYQFEFFDTAGQLVSVQKLRLLSKPLSMTASAALPLPSYAQDTLDYLLWGNAKAESQNAVTIKWTNNTFAPVVSNVQASGQILAWNNTNKSTQDIDVAMQFVQPAILPMQTSVTLDTVNTCLADGRCPSYLPWVSKAFRSFTAAPSPNVAAGDYAGYRFFTMRYARPDGVTVYNSVYGQVCYNFTTTVAGKDGPIYVCN</sequence>
<evidence type="ECO:0000256" key="2">
    <source>
        <dbReference type="SAM" id="SignalP"/>
    </source>
</evidence>
<feature type="chain" id="PRO_5046043238" description="Carboxypeptidase regulatory-like domain-containing protein" evidence="2">
    <location>
        <begin position="20"/>
        <end position="785"/>
    </location>
</feature>
<dbReference type="Proteomes" id="UP001549691">
    <property type="component" value="Unassembled WGS sequence"/>
</dbReference>
<name>A0ABV2TM40_9RHOO</name>
<comment type="caution">
    <text evidence="3">The sequence shown here is derived from an EMBL/GenBank/DDBJ whole genome shotgun (WGS) entry which is preliminary data.</text>
</comment>
<evidence type="ECO:0000313" key="4">
    <source>
        <dbReference type="Proteomes" id="UP001549691"/>
    </source>
</evidence>
<evidence type="ECO:0008006" key="5">
    <source>
        <dbReference type="Google" id="ProtNLM"/>
    </source>
</evidence>
<evidence type="ECO:0000256" key="1">
    <source>
        <dbReference type="SAM" id="MobiDB-lite"/>
    </source>
</evidence>
<feature type="compositionally biased region" description="Low complexity" evidence="1">
    <location>
        <begin position="34"/>
        <end position="51"/>
    </location>
</feature>
<dbReference type="PROSITE" id="PS51257">
    <property type="entry name" value="PROKAR_LIPOPROTEIN"/>
    <property type="match status" value="1"/>
</dbReference>